<reference evidence="1" key="1">
    <citation type="submission" date="2021-11" db="EMBL/GenBank/DDBJ databases">
        <authorList>
            <consortium name="Genoscope - CEA"/>
            <person name="William W."/>
        </authorList>
    </citation>
    <scope>NUCLEOTIDE SEQUENCE</scope>
</reference>
<dbReference type="EMBL" id="CAKKNE010000005">
    <property type="protein sequence ID" value="CAH0377206.1"/>
    <property type="molecule type" value="Genomic_DNA"/>
</dbReference>
<dbReference type="OrthoDB" id="10617695at2759"/>
<comment type="caution">
    <text evidence="1">The sequence shown here is derived from an EMBL/GenBank/DDBJ whole genome shotgun (WGS) entry which is preliminary data.</text>
</comment>
<keyword evidence="2" id="KW-1185">Reference proteome</keyword>
<name>A0A8J2SV24_9STRA</name>
<accession>A0A8J2SV24</accession>
<evidence type="ECO:0000313" key="2">
    <source>
        <dbReference type="Proteomes" id="UP000789595"/>
    </source>
</evidence>
<proteinExistence type="predicted"/>
<gene>
    <name evidence="1" type="ORF">PECAL_5P17770</name>
</gene>
<protein>
    <recommendedName>
        <fullName evidence="3">BRCA1/BRCA2-containing complex subunit 45</fullName>
    </recommendedName>
</protein>
<evidence type="ECO:0008006" key="3">
    <source>
        <dbReference type="Google" id="ProtNLM"/>
    </source>
</evidence>
<dbReference type="Proteomes" id="UP000789595">
    <property type="component" value="Unassembled WGS sequence"/>
</dbReference>
<organism evidence="1 2">
    <name type="scientific">Pelagomonas calceolata</name>
    <dbReference type="NCBI Taxonomy" id="35677"/>
    <lineage>
        <taxon>Eukaryota</taxon>
        <taxon>Sar</taxon>
        <taxon>Stramenopiles</taxon>
        <taxon>Ochrophyta</taxon>
        <taxon>Pelagophyceae</taxon>
        <taxon>Pelagomonadales</taxon>
        <taxon>Pelagomonadaceae</taxon>
        <taxon>Pelagomonas</taxon>
    </lineage>
</organism>
<dbReference type="AlphaFoldDB" id="A0A8J2SV24"/>
<sequence length="304" mass="34133">MPAAPDVPAHELTEDKVLRIKYADRWTIAWKCVLDDNNNVTDLLPARNGLPDGDQAPYTTYPLASFPSLLGQTGSAPLSDVAADAVRAFHARQLERAGDDIQALERRGVLRGVVVSSHRTEVVCDVESGEERPIAALTFNGQDWRGSLENLDHARRLPLTRESALQAARLPAPTADEWLSKARHALTDGRERRKALCRAFADKHVVAEVDTDDFARCHVLLRRRVDRTLISCLLRVEFSADFPARPPTLYLREYGGKKDHRLDPSLYRYSPRWDVERMSQELRDHAYGMVVATLCQPAGTLNTF</sequence>
<evidence type="ECO:0000313" key="1">
    <source>
        <dbReference type="EMBL" id="CAH0377206.1"/>
    </source>
</evidence>